<reference evidence="2 3" key="1">
    <citation type="submission" date="2024-04" db="EMBL/GenBank/DDBJ databases">
        <authorList>
            <person name="Waldvogel A.-M."/>
            <person name="Schoenle A."/>
        </authorList>
    </citation>
    <scope>NUCLEOTIDE SEQUENCE [LARGE SCALE GENOMIC DNA]</scope>
</reference>
<dbReference type="EMBL" id="OZ035836">
    <property type="protein sequence ID" value="CAL1580010.1"/>
    <property type="molecule type" value="Genomic_DNA"/>
</dbReference>
<name>A0AAV2JR62_KNICA</name>
<gene>
    <name evidence="2" type="ORF">KC01_LOCUS10941</name>
</gene>
<keyword evidence="3" id="KW-1185">Reference proteome</keyword>
<evidence type="ECO:0000313" key="2">
    <source>
        <dbReference type="EMBL" id="CAL1580010.1"/>
    </source>
</evidence>
<evidence type="ECO:0000256" key="1">
    <source>
        <dbReference type="SAM" id="MobiDB-lite"/>
    </source>
</evidence>
<protein>
    <submittedName>
        <fullName evidence="2">Uncharacterized protein</fullName>
    </submittedName>
</protein>
<dbReference type="AlphaFoldDB" id="A0AAV2JR62"/>
<feature type="region of interest" description="Disordered" evidence="1">
    <location>
        <begin position="48"/>
        <end position="79"/>
    </location>
</feature>
<evidence type="ECO:0000313" key="3">
    <source>
        <dbReference type="Proteomes" id="UP001497482"/>
    </source>
</evidence>
<proteinExistence type="predicted"/>
<organism evidence="2 3">
    <name type="scientific">Knipowitschia caucasica</name>
    <name type="common">Caucasian dwarf goby</name>
    <name type="synonym">Pomatoschistus caucasicus</name>
    <dbReference type="NCBI Taxonomy" id="637954"/>
    <lineage>
        <taxon>Eukaryota</taxon>
        <taxon>Metazoa</taxon>
        <taxon>Chordata</taxon>
        <taxon>Craniata</taxon>
        <taxon>Vertebrata</taxon>
        <taxon>Euteleostomi</taxon>
        <taxon>Actinopterygii</taxon>
        <taxon>Neopterygii</taxon>
        <taxon>Teleostei</taxon>
        <taxon>Neoteleostei</taxon>
        <taxon>Acanthomorphata</taxon>
        <taxon>Gobiaria</taxon>
        <taxon>Gobiiformes</taxon>
        <taxon>Gobioidei</taxon>
        <taxon>Gobiidae</taxon>
        <taxon>Gobiinae</taxon>
        <taxon>Knipowitschia</taxon>
    </lineage>
</organism>
<dbReference type="Proteomes" id="UP001497482">
    <property type="component" value="Chromosome 14"/>
</dbReference>
<accession>A0AAV2JR62</accession>
<sequence length="79" mass="8677">MNRPNPNFIDFLLSVKRVSHPQCYHHNCPAIVAGRLQKNYCFAISVGSTGQRPGHSKQRGSPEASPCEPRFGPGQCAAR</sequence>